<comment type="caution">
    <text evidence="2">The sequence shown here is derived from an EMBL/GenBank/DDBJ whole genome shotgun (WGS) entry which is preliminary data.</text>
</comment>
<dbReference type="AlphaFoldDB" id="A8PM41"/>
<gene>
    <name evidence="2" type="ORF">RICGR_0613</name>
</gene>
<proteinExistence type="predicted"/>
<dbReference type="Proteomes" id="UP000054075">
    <property type="component" value="Unassembled WGS sequence"/>
</dbReference>
<name>A8PM41_9COXI</name>
<organism evidence="2 3">
    <name type="scientific">Rickettsiella grylli</name>
    <dbReference type="NCBI Taxonomy" id="59196"/>
    <lineage>
        <taxon>Bacteria</taxon>
        <taxon>Pseudomonadati</taxon>
        <taxon>Pseudomonadota</taxon>
        <taxon>Gammaproteobacteria</taxon>
        <taxon>Legionellales</taxon>
        <taxon>Coxiellaceae</taxon>
        <taxon>Rickettsiella</taxon>
    </lineage>
</organism>
<protein>
    <recommendedName>
        <fullName evidence="1">Calcium-dependent cell adhesion molecule N-terminal domain-containing protein</fullName>
    </recommendedName>
</protein>
<keyword evidence="3" id="KW-1185">Reference proteome</keyword>
<evidence type="ECO:0000259" key="1">
    <source>
        <dbReference type="Pfam" id="PF08964"/>
    </source>
</evidence>
<dbReference type="GO" id="GO:0016020">
    <property type="term" value="C:membrane"/>
    <property type="evidence" value="ECO:0007669"/>
    <property type="project" value="InterPro"/>
</dbReference>
<dbReference type="EMBL" id="AAQJ02000001">
    <property type="protein sequence ID" value="EDP46790.1"/>
    <property type="molecule type" value="Genomic_DNA"/>
</dbReference>
<reference evidence="2" key="2">
    <citation type="submission" date="2007-10" db="EMBL/GenBank/DDBJ databases">
        <authorList>
            <person name="Myers G.S."/>
        </authorList>
    </citation>
    <scope>NUCLEOTIDE SEQUENCE [LARGE SCALE GENOMIC DNA]</scope>
</reference>
<reference evidence="2" key="1">
    <citation type="submission" date="2006-04" db="EMBL/GenBank/DDBJ databases">
        <authorList>
            <person name="Seshadri R."/>
            <person name="Federici B.A."/>
        </authorList>
    </citation>
    <scope>NUCLEOTIDE SEQUENCE [LARGE SCALE GENOMIC DNA]</scope>
</reference>
<feature type="domain" description="Calcium-dependent cell adhesion molecule N-terminal" evidence="1">
    <location>
        <begin position="16"/>
        <end position="73"/>
    </location>
</feature>
<evidence type="ECO:0000313" key="3">
    <source>
        <dbReference type="Proteomes" id="UP000054075"/>
    </source>
</evidence>
<evidence type="ECO:0000313" key="2">
    <source>
        <dbReference type="EMBL" id="EDP46790.1"/>
    </source>
</evidence>
<sequence length="93" mass="10614">MIYTLSKTDKKNPGTTEAIFFTETNYKGDAYIAYIGFEVDFGKGLVYKPDQLNDQLKSVKTGNLCKLMLYEDYGLTGLSVSVCRYNKRNGPYW</sequence>
<dbReference type="GO" id="GO:0098609">
    <property type="term" value="P:cell-cell adhesion"/>
    <property type="evidence" value="ECO:0007669"/>
    <property type="project" value="InterPro"/>
</dbReference>
<dbReference type="RefSeq" id="WP_006035759.1">
    <property type="nucleotide sequence ID" value="NZ_AAQJ02000001.1"/>
</dbReference>
<accession>A8PM41</accession>
<dbReference type="Pfam" id="PF08964">
    <property type="entry name" value="Crystall_3"/>
    <property type="match status" value="1"/>
</dbReference>
<dbReference type="InterPro" id="IPR015059">
    <property type="entry name" value="Ca_cell_adhesion_N_dom"/>
</dbReference>
<dbReference type="Gene3D" id="2.60.20.10">
    <property type="entry name" value="Crystallins"/>
    <property type="match status" value="1"/>
</dbReference>